<sequence length="193" mass="21994">MTPWLPLVSSLVVASVTLIGIRINNRTNRAAIAATDVREFRKWQRETVLRQCVEALETAHVAHDEFHNIWSRLSKPSMAELRGKTDEFYRKLSLSATTLEMLDAPAVSVICHDLRFQIGETQSASWFVLDHPDLEYDDLNLDDLERNVNLLDGLVDRLAAAAHDEFERLARADHPARATPIRARFLRGHRSND</sequence>
<comment type="caution">
    <text evidence="2">The sequence shown here is derived from an EMBL/GenBank/DDBJ whole genome shotgun (WGS) entry which is preliminary data.</text>
</comment>
<organism evidence="2 3">
    <name type="scientific">Nocardia goodfellowii</name>
    <dbReference type="NCBI Taxonomy" id="882446"/>
    <lineage>
        <taxon>Bacteria</taxon>
        <taxon>Bacillati</taxon>
        <taxon>Actinomycetota</taxon>
        <taxon>Actinomycetes</taxon>
        <taxon>Mycobacteriales</taxon>
        <taxon>Nocardiaceae</taxon>
        <taxon>Nocardia</taxon>
    </lineage>
</organism>
<name>A0ABS4QBF7_9NOCA</name>
<evidence type="ECO:0000313" key="2">
    <source>
        <dbReference type="EMBL" id="MBP2188021.1"/>
    </source>
</evidence>
<protein>
    <submittedName>
        <fullName evidence="2">Uncharacterized protein</fullName>
    </submittedName>
</protein>
<proteinExistence type="predicted"/>
<dbReference type="RefSeq" id="WP_209885001.1">
    <property type="nucleotide sequence ID" value="NZ_JAGGMR010000001.1"/>
</dbReference>
<keyword evidence="3" id="KW-1185">Reference proteome</keyword>
<reference evidence="2 3" key="1">
    <citation type="submission" date="2021-03" db="EMBL/GenBank/DDBJ databases">
        <title>Sequencing the genomes of 1000 actinobacteria strains.</title>
        <authorList>
            <person name="Klenk H.-P."/>
        </authorList>
    </citation>
    <scope>NUCLEOTIDE SEQUENCE [LARGE SCALE GENOMIC DNA]</scope>
    <source>
        <strain evidence="2 3">DSM 45516</strain>
    </source>
</reference>
<gene>
    <name evidence="2" type="ORF">BJ987_000922</name>
</gene>
<feature type="transmembrane region" description="Helical" evidence="1">
    <location>
        <begin position="6"/>
        <end position="23"/>
    </location>
</feature>
<keyword evidence="1" id="KW-0472">Membrane</keyword>
<keyword evidence="1" id="KW-0812">Transmembrane</keyword>
<evidence type="ECO:0000256" key="1">
    <source>
        <dbReference type="SAM" id="Phobius"/>
    </source>
</evidence>
<dbReference type="Proteomes" id="UP001519325">
    <property type="component" value="Unassembled WGS sequence"/>
</dbReference>
<dbReference type="EMBL" id="JAGGMR010000001">
    <property type="protein sequence ID" value="MBP2188021.1"/>
    <property type="molecule type" value="Genomic_DNA"/>
</dbReference>
<evidence type="ECO:0000313" key="3">
    <source>
        <dbReference type="Proteomes" id="UP001519325"/>
    </source>
</evidence>
<accession>A0ABS4QBF7</accession>
<keyword evidence="1" id="KW-1133">Transmembrane helix</keyword>